<evidence type="ECO:0000313" key="1">
    <source>
        <dbReference type="EMBL" id="KAK3172033.1"/>
    </source>
</evidence>
<evidence type="ECO:0000313" key="2">
    <source>
        <dbReference type="Proteomes" id="UP001276659"/>
    </source>
</evidence>
<accession>A0AAE0DM35</accession>
<organism evidence="1 2">
    <name type="scientific">Lepraria neglecta</name>
    <dbReference type="NCBI Taxonomy" id="209136"/>
    <lineage>
        <taxon>Eukaryota</taxon>
        <taxon>Fungi</taxon>
        <taxon>Dikarya</taxon>
        <taxon>Ascomycota</taxon>
        <taxon>Pezizomycotina</taxon>
        <taxon>Lecanoromycetes</taxon>
        <taxon>OSLEUM clade</taxon>
        <taxon>Lecanoromycetidae</taxon>
        <taxon>Lecanorales</taxon>
        <taxon>Lecanorineae</taxon>
        <taxon>Stereocaulaceae</taxon>
        <taxon>Lepraria</taxon>
    </lineage>
</organism>
<sequence length="81" mass="9079">MLAKGDDERKEVLLVLNENGKGGPLKILWSGAWDGPGPSGSTPTPDDVHYRLRFQTIRSKCMLHVVREIGKVLSRAENHWN</sequence>
<reference evidence="1" key="1">
    <citation type="submission" date="2022-11" db="EMBL/GenBank/DDBJ databases">
        <title>Chromosomal genome sequence assembly and mating type (MAT) locus characterization of the leprose asexual lichenized fungus Lepraria neglecta (Nyl.) Erichsen.</title>
        <authorList>
            <person name="Allen J.L."/>
            <person name="Pfeffer B."/>
        </authorList>
    </citation>
    <scope>NUCLEOTIDE SEQUENCE</scope>
    <source>
        <strain evidence="1">Allen 5258</strain>
    </source>
</reference>
<dbReference type="Proteomes" id="UP001276659">
    <property type="component" value="Unassembled WGS sequence"/>
</dbReference>
<protein>
    <submittedName>
        <fullName evidence="1">Uncharacterized protein</fullName>
    </submittedName>
</protein>
<proteinExistence type="predicted"/>
<dbReference type="AlphaFoldDB" id="A0AAE0DM35"/>
<gene>
    <name evidence="1" type="ORF">OEA41_004117</name>
</gene>
<dbReference type="EMBL" id="JASNWA010000008">
    <property type="protein sequence ID" value="KAK3172033.1"/>
    <property type="molecule type" value="Genomic_DNA"/>
</dbReference>
<comment type="caution">
    <text evidence="1">The sequence shown here is derived from an EMBL/GenBank/DDBJ whole genome shotgun (WGS) entry which is preliminary data.</text>
</comment>
<name>A0AAE0DM35_9LECA</name>
<keyword evidence="2" id="KW-1185">Reference proteome</keyword>